<dbReference type="InterPro" id="IPR020846">
    <property type="entry name" value="MFS_dom"/>
</dbReference>
<feature type="transmembrane region" description="Helical" evidence="4">
    <location>
        <begin position="328"/>
        <end position="347"/>
    </location>
</feature>
<dbReference type="InterPro" id="IPR036259">
    <property type="entry name" value="MFS_trans_sf"/>
</dbReference>
<protein>
    <recommendedName>
        <fullName evidence="5">Major facilitator superfamily (MFS) profile domain-containing protein</fullName>
    </recommendedName>
</protein>
<gene>
    <name evidence="6" type="ORF">PHLGIDRAFT_417388</name>
</gene>
<feature type="region of interest" description="Disordered" evidence="3">
    <location>
        <begin position="1"/>
        <end position="50"/>
    </location>
</feature>
<dbReference type="EMBL" id="KN840443">
    <property type="protein sequence ID" value="KIP11844.1"/>
    <property type="molecule type" value="Genomic_DNA"/>
</dbReference>
<dbReference type="PROSITE" id="PS50850">
    <property type="entry name" value="MFS"/>
    <property type="match status" value="1"/>
</dbReference>
<feature type="transmembrane region" description="Helical" evidence="4">
    <location>
        <begin position="263"/>
        <end position="286"/>
    </location>
</feature>
<dbReference type="GO" id="GO:0016020">
    <property type="term" value="C:membrane"/>
    <property type="evidence" value="ECO:0007669"/>
    <property type="project" value="UniProtKB-SubCell"/>
</dbReference>
<dbReference type="AlphaFoldDB" id="A0A0C3P1Y3"/>
<evidence type="ECO:0000259" key="5">
    <source>
        <dbReference type="PROSITE" id="PS50850"/>
    </source>
</evidence>
<dbReference type="Proteomes" id="UP000053257">
    <property type="component" value="Unassembled WGS sequence"/>
</dbReference>
<comment type="similarity">
    <text evidence="2">Belongs to the major facilitator superfamily. Monocarboxylate porter (TC 2.A.1.13) family.</text>
</comment>
<feature type="transmembrane region" description="Helical" evidence="4">
    <location>
        <begin position="185"/>
        <end position="206"/>
    </location>
</feature>
<keyword evidence="4" id="KW-0472">Membrane</keyword>
<feature type="transmembrane region" description="Helical" evidence="4">
    <location>
        <begin position="126"/>
        <end position="145"/>
    </location>
</feature>
<comment type="subcellular location">
    <subcellularLocation>
        <location evidence="1">Membrane</location>
        <topology evidence="1">Multi-pass membrane protein</topology>
    </subcellularLocation>
</comment>
<dbReference type="GO" id="GO:0022857">
    <property type="term" value="F:transmembrane transporter activity"/>
    <property type="evidence" value="ECO:0007669"/>
    <property type="project" value="InterPro"/>
</dbReference>
<reference evidence="6 7" key="1">
    <citation type="journal article" date="2014" name="PLoS Genet.">
        <title>Analysis of the Phlebiopsis gigantea genome, transcriptome and secretome provides insight into its pioneer colonization strategies of wood.</title>
        <authorList>
            <person name="Hori C."/>
            <person name="Ishida T."/>
            <person name="Igarashi K."/>
            <person name="Samejima M."/>
            <person name="Suzuki H."/>
            <person name="Master E."/>
            <person name="Ferreira P."/>
            <person name="Ruiz-Duenas F.J."/>
            <person name="Held B."/>
            <person name="Canessa P."/>
            <person name="Larrondo L.F."/>
            <person name="Schmoll M."/>
            <person name="Druzhinina I.S."/>
            <person name="Kubicek C.P."/>
            <person name="Gaskell J.A."/>
            <person name="Kersten P."/>
            <person name="St John F."/>
            <person name="Glasner J."/>
            <person name="Sabat G."/>
            <person name="Splinter BonDurant S."/>
            <person name="Syed K."/>
            <person name="Yadav J."/>
            <person name="Mgbeahuruike A.C."/>
            <person name="Kovalchuk A."/>
            <person name="Asiegbu F.O."/>
            <person name="Lackner G."/>
            <person name="Hoffmeister D."/>
            <person name="Rencoret J."/>
            <person name="Gutierrez A."/>
            <person name="Sun H."/>
            <person name="Lindquist E."/>
            <person name="Barry K."/>
            <person name="Riley R."/>
            <person name="Grigoriev I.V."/>
            <person name="Henrissat B."/>
            <person name="Kues U."/>
            <person name="Berka R.M."/>
            <person name="Martinez A.T."/>
            <person name="Covert S.F."/>
            <person name="Blanchette R.A."/>
            <person name="Cullen D."/>
        </authorList>
    </citation>
    <scope>NUCLEOTIDE SEQUENCE [LARGE SCALE GENOMIC DNA]</scope>
    <source>
        <strain evidence="6 7">11061_1 CR5-6</strain>
    </source>
</reference>
<feature type="transmembrane region" description="Helical" evidence="4">
    <location>
        <begin position="56"/>
        <end position="76"/>
    </location>
</feature>
<feature type="transmembrane region" description="Helical" evidence="4">
    <location>
        <begin position="151"/>
        <end position="173"/>
    </location>
</feature>
<feature type="transmembrane region" description="Helical" evidence="4">
    <location>
        <begin position="353"/>
        <end position="379"/>
    </location>
</feature>
<keyword evidence="7" id="KW-1185">Reference proteome</keyword>
<evidence type="ECO:0000256" key="1">
    <source>
        <dbReference type="ARBA" id="ARBA00004141"/>
    </source>
</evidence>
<feature type="domain" description="Major facilitator superfamily (MFS) profile" evidence="5">
    <location>
        <begin position="58"/>
        <end position="438"/>
    </location>
</feature>
<dbReference type="SUPFAM" id="SSF103473">
    <property type="entry name" value="MFS general substrate transporter"/>
    <property type="match status" value="1"/>
</dbReference>
<dbReference type="OrthoDB" id="6499973at2759"/>
<feature type="compositionally biased region" description="Polar residues" evidence="3">
    <location>
        <begin position="10"/>
        <end position="20"/>
    </location>
</feature>
<evidence type="ECO:0000313" key="6">
    <source>
        <dbReference type="EMBL" id="KIP11844.1"/>
    </source>
</evidence>
<organism evidence="6 7">
    <name type="scientific">Phlebiopsis gigantea (strain 11061_1 CR5-6)</name>
    <name type="common">White-rot fungus</name>
    <name type="synonym">Peniophora gigantea</name>
    <dbReference type="NCBI Taxonomy" id="745531"/>
    <lineage>
        <taxon>Eukaryota</taxon>
        <taxon>Fungi</taxon>
        <taxon>Dikarya</taxon>
        <taxon>Basidiomycota</taxon>
        <taxon>Agaricomycotina</taxon>
        <taxon>Agaricomycetes</taxon>
        <taxon>Polyporales</taxon>
        <taxon>Phanerochaetaceae</taxon>
        <taxon>Phlebiopsis</taxon>
    </lineage>
</organism>
<evidence type="ECO:0000313" key="7">
    <source>
        <dbReference type="Proteomes" id="UP000053257"/>
    </source>
</evidence>
<sequence>MSQVDGEHTVVSTRAPSLASNDEKIAAAGGVSEKGDAEAQSHQASKPDFPEGGLRGWATLLGAFCIQFCGFGYTSSFGVYQDYYVRVYLTRESASAISWIGSVNAFLVVGSGLLAGHLYDRGHFRLAITLGSVLLVLGLFMLSLAKPDQYYQVFLSQAICAGLGAGLIYIPSIAVISHYFHRRRVLAMSIVAAGSSLGSVIHPIMLNNTLNSSLGFGNSVRASAGLVAGMLLIASLLMKERLPPPTNTISFIPALKKFSKDRAYVLVTLGMSLVTLGFYYPLYYLQLDASVHDLSRSFSFYCLVILNFSSLVGRLCSGFAAHNIGAPLTITFCALCCGAVTLSMIGVKTVTSVVLVGMFFGFFAGGYIALNAPILAVLADNMSEIGARMGVAFTVASFGGLVGAPISGALLGDNYTWWKPAVFAGVCHIYTTTAVGWR</sequence>
<dbReference type="Pfam" id="PF07690">
    <property type="entry name" value="MFS_1"/>
    <property type="match status" value="1"/>
</dbReference>
<proteinExistence type="inferred from homology"/>
<dbReference type="PANTHER" id="PTHR11360:SF284">
    <property type="entry name" value="EG:103B4.3 PROTEIN-RELATED"/>
    <property type="match status" value="1"/>
</dbReference>
<dbReference type="HOGENOM" id="CLU_001265_1_1_1"/>
<evidence type="ECO:0000256" key="3">
    <source>
        <dbReference type="SAM" id="MobiDB-lite"/>
    </source>
</evidence>
<feature type="transmembrane region" description="Helical" evidence="4">
    <location>
        <begin position="298"/>
        <end position="316"/>
    </location>
</feature>
<name>A0A0C3P1Y3_PHLG1</name>
<evidence type="ECO:0000256" key="2">
    <source>
        <dbReference type="ARBA" id="ARBA00006727"/>
    </source>
</evidence>
<dbReference type="InterPro" id="IPR050327">
    <property type="entry name" value="Proton-linked_MCT"/>
</dbReference>
<feature type="transmembrane region" description="Helical" evidence="4">
    <location>
        <begin position="218"/>
        <end position="238"/>
    </location>
</feature>
<dbReference type="Gene3D" id="1.20.1250.20">
    <property type="entry name" value="MFS general substrate transporter like domains"/>
    <property type="match status" value="2"/>
</dbReference>
<accession>A0A0C3P1Y3</accession>
<dbReference type="PANTHER" id="PTHR11360">
    <property type="entry name" value="MONOCARBOXYLATE TRANSPORTER"/>
    <property type="match status" value="1"/>
</dbReference>
<keyword evidence="4" id="KW-0812">Transmembrane</keyword>
<keyword evidence="4" id="KW-1133">Transmembrane helix</keyword>
<feature type="transmembrane region" description="Helical" evidence="4">
    <location>
        <begin position="96"/>
        <end position="119"/>
    </location>
</feature>
<feature type="transmembrane region" description="Helical" evidence="4">
    <location>
        <begin position="391"/>
        <end position="411"/>
    </location>
</feature>
<dbReference type="InterPro" id="IPR011701">
    <property type="entry name" value="MFS"/>
</dbReference>
<evidence type="ECO:0000256" key="4">
    <source>
        <dbReference type="SAM" id="Phobius"/>
    </source>
</evidence>